<dbReference type="AlphaFoldDB" id="A0A518JPG0"/>
<sequence>MQRRIKPRCKFSTSAPLRCGNATRPPGGDRASPQCSLTAFALRDTPPLSCTPLQKNVGTTIPTGLSQYDPFFWKNRGDRPSISRITNAR</sequence>
<name>A0A518JPG0_9BACT</name>
<dbReference type="Proteomes" id="UP000315082">
    <property type="component" value="Chromosome"/>
</dbReference>
<evidence type="ECO:0000313" key="2">
    <source>
        <dbReference type="Proteomes" id="UP000315082"/>
    </source>
</evidence>
<dbReference type="KEGG" id="rcf:Poly24_11400"/>
<proteinExistence type="predicted"/>
<reference evidence="1 2" key="1">
    <citation type="submission" date="2019-02" db="EMBL/GenBank/DDBJ databases">
        <title>Deep-cultivation of Planctomycetes and their phenomic and genomic characterization uncovers novel biology.</title>
        <authorList>
            <person name="Wiegand S."/>
            <person name="Jogler M."/>
            <person name="Boedeker C."/>
            <person name="Pinto D."/>
            <person name="Vollmers J."/>
            <person name="Rivas-Marin E."/>
            <person name="Kohn T."/>
            <person name="Peeters S.H."/>
            <person name="Heuer A."/>
            <person name="Rast P."/>
            <person name="Oberbeckmann S."/>
            <person name="Bunk B."/>
            <person name="Jeske O."/>
            <person name="Meyerdierks A."/>
            <person name="Storesund J.E."/>
            <person name="Kallscheuer N."/>
            <person name="Luecker S."/>
            <person name="Lage O.M."/>
            <person name="Pohl T."/>
            <person name="Merkel B.J."/>
            <person name="Hornburger P."/>
            <person name="Mueller R.-W."/>
            <person name="Bruemmer F."/>
            <person name="Labrenz M."/>
            <person name="Spormann A.M."/>
            <person name="Op den Camp H."/>
            <person name="Overmann J."/>
            <person name="Amann R."/>
            <person name="Jetten M.S.M."/>
            <person name="Mascher T."/>
            <person name="Medema M.H."/>
            <person name="Devos D.P."/>
            <person name="Kaster A.-K."/>
            <person name="Ovreas L."/>
            <person name="Rohde M."/>
            <person name="Galperin M.Y."/>
            <person name="Jogler C."/>
        </authorList>
    </citation>
    <scope>NUCLEOTIDE SEQUENCE [LARGE SCALE GENOMIC DNA]</scope>
    <source>
        <strain evidence="1 2">Poly24</strain>
    </source>
</reference>
<accession>A0A518JPG0</accession>
<organism evidence="1 2">
    <name type="scientific">Rosistilla carotiformis</name>
    <dbReference type="NCBI Taxonomy" id="2528017"/>
    <lineage>
        <taxon>Bacteria</taxon>
        <taxon>Pseudomonadati</taxon>
        <taxon>Planctomycetota</taxon>
        <taxon>Planctomycetia</taxon>
        <taxon>Pirellulales</taxon>
        <taxon>Pirellulaceae</taxon>
        <taxon>Rosistilla</taxon>
    </lineage>
</organism>
<dbReference type="EMBL" id="CP036348">
    <property type="protein sequence ID" value="QDV67440.1"/>
    <property type="molecule type" value="Genomic_DNA"/>
</dbReference>
<protein>
    <submittedName>
        <fullName evidence="1">Uncharacterized protein</fullName>
    </submittedName>
</protein>
<evidence type="ECO:0000313" key="1">
    <source>
        <dbReference type="EMBL" id="QDV67440.1"/>
    </source>
</evidence>
<gene>
    <name evidence="1" type="ORF">Poly24_11400</name>
</gene>
<keyword evidence="2" id="KW-1185">Reference proteome</keyword>